<dbReference type="AlphaFoldDB" id="A0A5S5CKU1"/>
<feature type="transmembrane region" description="Helical" evidence="6">
    <location>
        <begin position="190"/>
        <end position="214"/>
    </location>
</feature>
<feature type="transmembrane region" description="Helical" evidence="6">
    <location>
        <begin position="142"/>
        <end position="164"/>
    </location>
</feature>
<keyword evidence="3 6" id="KW-0812">Transmembrane</keyword>
<sequence>MAAINRIGWNKYAQALGMPFMAIALGLFVGAIAIWTVGGSVIDTYAEMWKGAFGSFYFTTTTLTRATPIILAALGVSLAFRAGFFNLGAEGQMILGALAAALAAIYVPGNGLIKILAAAIAGMLAGGLWSLLAGWLDTRFKLNLLITTLLLNYIAMYAAGYMVAFPLKEKGGTGGAQTEMLDSAAWLPKLFAGMTLHAGFLVAVFAALLLAWFLAYTAKGYEIRMLGSNPLFAAFGGVKRGPLMLTSMMISGALAGLAGTFEVLGTQYRYIDNMITSPGYAWSAIMATLLAGSNPIGSALAAILLAALQTGAMGVERNTEVPLEISSVIQSSLILFVSARVTFSFLKRRKARGADGNAA</sequence>
<keyword evidence="5 6" id="KW-0472">Membrane</keyword>
<keyword evidence="4 6" id="KW-1133">Transmembrane helix</keyword>
<evidence type="ECO:0000256" key="1">
    <source>
        <dbReference type="ARBA" id="ARBA00004651"/>
    </source>
</evidence>
<keyword evidence="2" id="KW-1003">Cell membrane</keyword>
<feature type="transmembrane region" description="Helical" evidence="6">
    <location>
        <begin position="92"/>
        <end position="109"/>
    </location>
</feature>
<name>A0A5S5CKU1_9BACL</name>
<evidence type="ECO:0000313" key="7">
    <source>
        <dbReference type="EMBL" id="TYP79497.1"/>
    </source>
</evidence>
<feature type="transmembrane region" description="Helical" evidence="6">
    <location>
        <begin position="56"/>
        <end position="80"/>
    </location>
</feature>
<evidence type="ECO:0000256" key="2">
    <source>
        <dbReference type="ARBA" id="ARBA00022475"/>
    </source>
</evidence>
<keyword evidence="8" id="KW-1185">Reference proteome</keyword>
<feature type="transmembrane region" description="Helical" evidence="6">
    <location>
        <begin position="285"/>
        <end position="308"/>
    </location>
</feature>
<feature type="transmembrane region" description="Helical" evidence="6">
    <location>
        <begin position="12"/>
        <end position="36"/>
    </location>
</feature>
<dbReference type="PANTHER" id="PTHR47089:SF1">
    <property type="entry name" value="GUANOSINE ABC TRANSPORTER PERMEASE PROTEIN NUPP"/>
    <property type="match status" value="1"/>
</dbReference>
<keyword evidence="7" id="KW-0813">Transport</keyword>
<gene>
    <name evidence="7" type="ORF">BCM02_101615</name>
</gene>
<dbReference type="Pfam" id="PF02653">
    <property type="entry name" value="BPD_transp_2"/>
    <property type="match status" value="1"/>
</dbReference>
<dbReference type="Proteomes" id="UP000323257">
    <property type="component" value="Unassembled WGS sequence"/>
</dbReference>
<evidence type="ECO:0000256" key="3">
    <source>
        <dbReference type="ARBA" id="ARBA00022692"/>
    </source>
</evidence>
<evidence type="ECO:0000256" key="5">
    <source>
        <dbReference type="ARBA" id="ARBA00023136"/>
    </source>
</evidence>
<dbReference type="GO" id="GO:0022857">
    <property type="term" value="F:transmembrane transporter activity"/>
    <property type="evidence" value="ECO:0007669"/>
    <property type="project" value="InterPro"/>
</dbReference>
<comment type="subcellular location">
    <subcellularLocation>
        <location evidence="1">Cell membrane</location>
        <topology evidence="1">Multi-pass membrane protein</topology>
    </subcellularLocation>
</comment>
<proteinExistence type="predicted"/>
<keyword evidence="7" id="KW-0762">Sugar transport</keyword>
<dbReference type="EMBL" id="VNHS01000001">
    <property type="protein sequence ID" value="TYP79497.1"/>
    <property type="molecule type" value="Genomic_DNA"/>
</dbReference>
<reference evidence="7 8" key="1">
    <citation type="submission" date="2019-07" db="EMBL/GenBank/DDBJ databases">
        <title>Genomic Encyclopedia of Type Strains, Phase III (KMG-III): the genomes of soil and plant-associated and newly described type strains.</title>
        <authorList>
            <person name="Whitman W."/>
        </authorList>
    </citation>
    <scope>NUCLEOTIDE SEQUENCE [LARGE SCALE GENOMIC DNA]</scope>
    <source>
        <strain evidence="7 8">BL24</strain>
    </source>
</reference>
<dbReference type="GO" id="GO:0005886">
    <property type="term" value="C:plasma membrane"/>
    <property type="evidence" value="ECO:0007669"/>
    <property type="project" value="UniProtKB-SubCell"/>
</dbReference>
<dbReference type="InterPro" id="IPR001851">
    <property type="entry name" value="ABC_transp_permease"/>
</dbReference>
<evidence type="ECO:0000313" key="8">
    <source>
        <dbReference type="Proteomes" id="UP000323257"/>
    </source>
</evidence>
<feature type="transmembrane region" description="Helical" evidence="6">
    <location>
        <begin position="115"/>
        <end position="135"/>
    </location>
</feature>
<evidence type="ECO:0000256" key="6">
    <source>
        <dbReference type="SAM" id="Phobius"/>
    </source>
</evidence>
<comment type="caution">
    <text evidence="7">The sequence shown here is derived from an EMBL/GenBank/DDBJ whole genome shotgun (WGS) entry which is preliminary data.</text>
</comment>
<feature type="transmembrane region" description="Helical" evidence="6">
    <location>
        <begin position="244"/>
        <end position="264"/>
    </location>
</feature>
<accession>A0A5S5CKU1</accession>
<evidence type="ECO:0000256" key="4">
    <source>
        <dbReference type="ARBA" id="ARBA00022989"/>
    </source>
</evidence>
<dbReference type="PANTHER" id="PTHR47089">
    <property type="entry name" value="ABC TRANSPORTER, PERMEASE PROTEIN"/>
    <property type="match status" value="1"/>
</dbReference>
<organism evidence="7 8">
    <name type="scientific">Paenibacillus methanolicus</name>
    <dbReference type="NCBI Taxonomy" id="582686"/>
    <lineage>
        <taxon>Bacteria</taxon>
        <taxon>Bacillati</taxon>
        <taxon>Bacillota</taxon>
        <taxon>Bacilli</taxon>
        <taxon>Bacillales</taxon>
        <taxon>Paenibacillaceae</taxon>
        <taxon>Paenibacillus</taxon>
    </lineage>
</organism>
<protein>
    <submittedName>
        <fullName evidence="7">Simple sugar transport system permease protein</fullName>
    </submittedName>
</protein>
<dbReference type="CDD" id="cd06580">
    <property type="entry name" value="TM_PBP1_transp_TpRbsC_like"/>
    <property type="match status" value="1"/>
</dbReference>